<evidence type="ECO:0000313" key="3">
    <source>
        <dbReference type="EMBL" id="KAG2902140.1"/>
    </source>
</evidence>
<dbReference type="Proteomes" id="UP000736787">
    <property type="component" value="Unassembled WGS sequence"/>
</dbReference>
<evidence type="ECO:0000313" key="4">
    <source>
        <dbReference type="EMBL" id="KAG2965615.1"/>
    </source>
</evidence>
<dbReference type="Proteomes" id="UP000735874">
    <property type="component" value="Unassembled WGS sequence"/>
</dbReference>
<evidence type="ECO:0000313" key="5">
    <source>
        <dbReference type="Proteomes" id="UP000736787"/>
    </source>
</evidence>
<dbReference type="Proteomes" id="UP000697107">
    <property type="component" value="Unassembled WGS sequence"/>
</dbReference>
<evidence type="ECO:0000313" key="2">
    <source>
        <dbReference type="EMBL" id="KAG2890877.1"/>
    </source>
</evidence>
<protein>
    <submittedName>
        <fullName evidence="3">Uncharacterized protein</fullName>
    </submittedName>
</protein>
<dbReference type="EMBL" id="RCMI01001093">
    <property type="protein sequence ID" value="KAG2890877.1"/>
    <property type="molecule type" value="Genomic_DNA"/>
</dbReference>
<sequence>MFMVSIYVATAVLDTVVTLKLPMLTKMVGNKTSPLVQRPWNKTF</sequence>
<reference evidence="3" key="1">
    <citation type="submission" date="2018-10" db="EMBL/GenBank/DDBJ databases">
        <title>Effector identification in a new, highly contiguous assembly of the strawberry crown rot pathogen Phytophthora cactorum.</title>
        <authorList>
            <person name="Armitage A.D."/>
            <person name="Nellist C.F."/>
            <person name="Bates H."/>
            <person name="Vickerstaff R.J."/>
            <person name="Harrison R.J."/>
        </authorList>
    </citation>
    <scope>NUCLEOTIDE SEQUENCE</scope>
    <source>
        <strain evidence="1">15-7</strain>
        <strain evidence="2">4032</strain>
        <strain evidence="3">4040</strain>
        <strain evidence="4">P415</strain>
    </source>
</reference>
<accession>A0A8T1BHT9</accession>
<dbReference type="Proteomes" id="UP000774804">
    <property type="component" value="Unassembled WGS sequence"/>
</dbReference>
<comment type="caution">
    <text evidence="3">The sequence shown here is derived from an EMBL/GenBank/DDBJ whole genome shotgun (WGS) entry which is preliminary data.</text>
</comment>
<dbReference type="EMBL" id="RCML01001090">
    <property type="protein sequence ID" value="KAG2965615.1"/>
    <property type="molecule type" value="Genomic_DNA"/>
</dbReference>
<dbReference type="EMBL" id="RCMK01001096">
    <property type="protein sequence ID" value="KAG2902140.1"/>
    <property type="molecule type" value="Genomic_DNA"/>
</dbReference>
<evidence type="ECO:0000313" key="1">
    <source>
        <dbReference type="EMBL" id="KAG2837835.1"/>
    </source>
</evidence>
<proteinExistence type="predicted"/>
<gene>
    <name evidence="1" type="ORF">PC113_g19762</name>
    <name evidence="2" type="ORF">PC115_g19366</name>
    <name evidence="3" type="ORF">PC117_g21544</name>
    <name evidence="4" type="ORF">PC118_g19634</name>
</gene>
<organism evidence="3 5">
    <name type="scientific">Phytophthora cactorum</name>
    <dbReference type="NCBI Taxonomy" id="29920"/>
    <lineage>
        <taxon>Eukaryota</taxon>
        <taxon>Sar</taxon>
        <taxon>Stramenopiles</taxon>
        <taxon>Oomycota</taxon>
        <taxon>Peronosporomycetes</taxon>
        <taxon>Peronosporales</taxon>
        <taxon>Peronosporaceae</taxon>
        <taxon>Phytophthora</taxon>
    </lineage>
</organism>
<dbReference type="AlphaFoldDB" id="A0A8T1BHT9"/>
<dbReference type="EMBL" id="RCMG01001051">
    <property type="protein sequence ID" value="KAG2837835.1"/>
    <property type="molecule type" value="Genomic_DNA"/>
</dbReference>
<name>A0A8T1BHT9_9STRA</name>